<evidence type="ECO:0000256" key="6">
    <source>
        <dbReference type="ARBA" id="ARBA00023069"/>
    </source>
</evidence>
<dbReference type="PANTHER" id="PTHR14517:SF6">
    <property type="entry name" value="RE41410P"/>
    <property type="match status" value="1"/>
</dbReference>
<evidence type="ECO:0000256" key="3">
    <source>
        <dbReference type="ARBA" id="ARBA00022490"/>
    </source>
</evidence>
<comment type="similarity">
    <text evidence="2">Belongs to the RIB43A family.</text>
</comment>
<keyword evidence="8" id="KW-0966">Cell projection</keyword>
<evidence type="ECO:0000256" key="5">
    <source>
        <dbReference type="ARBA" id="ARBA00023054"/>
    </source>
</evidence>
<comment type="subcellular location">
    <subcellularLocation>
        <location evidence="1">Cytoplasm</location>
        <location evidence="1">Cytoskeleton</location>
        <location evidence="1">Flagellum axoneme</location>
    </subcellularLocation>
</comment>
<keyword evidence="13" id="KW-1185">Reference proteome</keyword>
<protein>
    <recommendedName>
        <fullName evidence="14">RIB43A-like with coiled-coils protein 2</fullName>
    </recommendedName>
</protein>
<feature type="coiled-coil region" evidence="10">
    <location>
        <begin position="44"/>
        <end position="71"/>
    </location>
</feature>
<evidence type="ECO:0000256" key="10">
    <source>
        <dbReference type="SAM" id="Coils"/>
    </source>
</evidence>
<evidence type="ECO:0008006" key="14">
    <source>
        <dbReference type="Google" id="ProtNLM"/>
    </source>
</evidence>
<evidence type="ECO:0000313" key="12">
    <source>
        <dbReference type="EMBL" id="CAH2088068.1"/>
    </source>
</evidence>
<dbReference type="InterPro" id="IPR008805">
    <property type="entry name" value="RIB43A"/>
</dbReference>
<keyword evidence="6" id="KW-0969">Cilium</keyword>
<evidence type="ECO:0000256" key="7">
    <source>
        <dbReference type="ARBA" id="ARBA00023212"/>
    </source>
</evidence>
<keyword evidence="7" id="KW-0206">Cytoskeleton</keyword>
<feature type="coiled-coil region" evidence="10">
    <location>
        <begin position="287"/>
        <end position="340"/>
    </location>
</feature>
<evidence type="ECO:0000256" key="11">
    <source>
        <dbReference type="SAM" id="MobiDB-lite"/>
    </source>
</evidence>
<accession>A0AAU9TQ79</accession>
<gene>
    <name evidence="12" type="ORF">EEDITHA_LOCUS4263</name>
</gene>
<organism evidence="12 13">
    <name type="scientific">Euphydryas editha</name>
    <name type="common">Edith's checkerspot</name>
    <dbReference type="NCBI Taxonomy" id="104508"/>
    <lineage>
        <taxon>Eukaryota</taxon>
        <taxon>Metazoa</taxon>
        <taxon>Ecdysozoa</taxon>
        <taxon>Arthropoda</taxon>
        <taxon>Hexapoda</taxon>
        <taxon>Insecta</taxon>
        <taxon>Pterygota</taxon>
        <taxon>Neoptera</taxon>
        <taxon>Endopterygota</taxon>
        <taxon>Lepidoptera</taxon>
        <taxon>Glossata</taxon>
        <taxon>Ditrysia</taxon>
        <taxon>Papilionoidea</taxon>
        <taxon>Nymphalidae</taxon>
        <taxon>Nymphalinae</taxon>
        <taxon>Euphydryas</taxon>
    </lineage>
</organism>
<keyword evidence="3" id="KW-0963">Cytoplasm</keyword>
<dbReference type="EMBL" id="CAKOGL010000007">
    <property type="protein sequence ID" value="CAH2088068.1"/>
    <property type="molecule type" value="Genomic_DNA"/>
</dbReference>
<evidence type="ECO:0000313" key="13">
    <source>
        <dbReference type="Proteomes" id="UP001153954"/>
    </source>
</evidence>
<feature type="region of interest" description="Disordered" evidence="11">
    <location>
        <begin position="1"/>
        <end position="22"/>
    </location>
</feature>
<dbReference type="PANTHER" id="PTHR14517">
    <property type="entry name" value="RIB43A-RELATED"/>
    <property type="match status" value="1"/>
</dbReference>
<dbReference type="Proteomes" id="UP001153954">
    <property type="component" value="Unassembled WGS sequence"/>
</dbReference>
<keyword evidence="4" id="KW-0282">Flagellum</keyword>
<proteinExistence type="inferred from homology"/>
<feature type="compositionally biased region" description="Basic and acidic residues" evidence="11">
    <location>
        <begin position="10"/>
        <end position="22"/>
    </location>
</feature>
<name>A0AAU9TQ79_EUPED</name>
<evidence type="ECO:0000256" key="1">
    <source>
        <dbReference type="ARBA" id="ARBA00004611"/>
    </source>
</evidence>
<evidence type="ECO:0000256" key="9">
    <source>
        <dbReference type="ARBA" id="ARBA00046435"/>
    </source>
</evidence>
<evidence type="ECO:0000256" key="8">
    <source>
        <dbReference type="ARBA" id="ARBA00023273"/>
    </source>
</evidence>
<dbReference type="AlphaFoldDB" id="A0AAU9TQ79"/>
<comment type="caution">
    <text evidence="12">The sequence shown here is derived from an EMBL/GenBank/DDBJ whole genome shotgun (WGS) entry which is preliminary data.</text>
</comment>
<feature type="coiled-coil region" evidence="10">
    <location>
        <begin position="165"/>
        <end position="252"/>
    </location>
</feature>
<evidence type="ECO:0000256" key="4">
    <source>
        <dbReference type="ARBA" id="ARBA00022846"/>
    </source>
</evidence>
<sequence length="380" mass="44966">MLKLQIANAQDRKEAQNRERRRQCELERRSRIFNARNRKIGVDLPFLERQVQEKRAEREEQERRNLAFAQQMIKDSNLAVVLEAREKEERRRIDVEIDEFRQKYQRKEDSREFDLNNPEALKMQLPPRASDGEPVGLSSAQKFEGEDLAYEERKKIMAAQKNAWLEQQVQERKSAEEERKQAEAAYMMAIKARDARAGDLDKLERECRYRLGQANLRYNEALAAEKKQLEQIMKEQEEADNAAEMYNNLTSDMLTENPDVAKSALGKNRAIGFMYKGMNQEELKKFYAAQKDQMAAAKAKREAEEKMEAEWQALAKSIQREVARQDIEDQRKRREIARQLMEENQLLALQQKERDKYFKEVVYNNTPTDDYYSQFNTTTR</sequence>
<keyword evidence="5 10" id="KW-0175">Coiled coil</keyword>
<dbReference type="Pfam" id="PF05914">
    <property type="entry name" value="RIB43A"/>
    <property type="match status" value="1"/>
</dbReference>
<comment type="subunit">
    <text evidence="9">Microtubule inner protein component of sperm flagellar doublet microtubules.</text>
</comment>
<reference evidence="12" key="1">
    <citation type="submission" date="2022-03" db="EMBL/GenBank/DDBJ databases">
        <authorList>
            <person name="Tunstrom K."/>
        </authorList>
    </citation>
    <scope>NUCLEOTIDE SEQUENCE</scope>
</reference>
<evidence type="ECO:0000256" key="2">
    <source>
        <dbReference type="ARBA" id="ARBA00006875"/>
    </source>
</evidence>